<dbReference type="InterPro" id="IPR009835">
    <property type="entry name" value="SrtB"/>
</dbReference>
<dbReference type="InterPro" id="IPR023365">
    <property type="entry name" value="Sortase_dom-sf"/>
</dbReference>
<evidence type="ECO:0000313" key="5">
    <source>
        <dbReference type="Proteomes" id="UP001300604"/>
    </source>
</evidence>
<keyword evidence="3" id="KW-0812">Transmembrane</keyword>
<dbReference type="Pfam" id="PF04203">
    <property type="entry name" value="Sortase"/>
    <property type="match status" value="1"/>
</dbReference>
<keyword evidence="5" id="KW-1185">Reference proteome</keyword>
<reference evidence="5" key="2">
    <citation type="submission" date="2024-06" db="EMBL/GenBank/DDBJ databases">
        <title>Caproicibacterium argilliputei sp. nov, a novel caproic acid producing anaerobic bacterium isolated from pit mud.</title>
        <authorList>
            <person name="Zeng C."/>
        </authorList>
    </citation>
    <scope>NUCLEOTIDE SEQUENCE [LARGE SCALE GENOMIC DNA]</scope>
    <source>
        <strain evidence="5">ZCY20-5</strain>
    </source>
</reference>
<gene>
    <name evidence="4" type="primary">srtB</name>
    <name evidence="4" type="ORF">PXC00_09365</name>
</gene>
<feature type="transmembrane region" description="Helical" evidence="3">
    <location>
        <begin position="12"/>
        <end position="35"/>
    </location>
</feature>
<feature type="active site" description="Acyl-thioester intermediate" evidence="2">
    <location>
        <position position="233"/>
    </location>
</feature>
<dbReference type="InterPro" id="IPR005754">
    <property type="entry name" value="Sortase"/>
</dbReference>
<dbReference type="GO" id="GO:0016787">
    <property type="term" value="F:hydrolase activity"/>
    <property type="evidence" value="ECO:0007669"/>
    <property type="project" value="UniProtKB-KW"/>
</dbReference>
<dbReference type="KEGG" id="carl:PXC00_09365"/>
<dbReference type="CDD" id="cd05826">
    <property type="entry name" value="Sortase_B"/>
    <property type="match status" value="1"/>
</dbReference>
<name>A0AA97H0D5_9FIRM</name>
<dbReference type="AlphaFoldDB" id="A0AA97H0D5"/>
<sequence>MSRSKKARKKRHIAFPLCVVSCFLAIDFFAFGLFFELTSRSESHKFYETLATRTVQPSSASAVKMTPQIDFQNLKVTCPSAVAWIYSSGTPIDYPVVQAKDNKFYLSHRADNTSNENGAVFLNKSNSPNFTDDNSILFAHHLATGDMFTSLEKYRDQAYYKEHPTMDLMTPSATYKVELIAGYVLDGDSPIFPTRFATVEAQEQFLQNARKHSVFTSKVQVTPKDRLLTLCTCTYDFDNARLAVIGKLVKQS</sequence>
<protein>
    <submittedName>
        <fullName evidence="4">Class B sortase</fullName>
        <ecNumber evidence="4">3.4.22.71</ecNumber>
    </submittedName>
</protein>
<organism evidence="4 5">
    <name type="scientific">Caproicibacterium argilliputei</name>
    <dbReference type="NCBI Taxonomy" id="3030016"/>
    <lineage>
        <taxon>Bacteria</taxon>
        <taxon>Bacillati</taxon>
        <taxon>Bacillota</taxon>
        <taxon>Clostridia</taxon>
        <taxon>Eubacteriales</taxon>
        <taxon>Oscillospiraceae</taxon>
        <taxon>Caproicibacterium</taxon>
    </lineage>
</organism>
<accession>A0AA97H0D5</accession>
<reference evidence="4 5" key="1">
    <citation type="submission" date="2024-06" db="EMBL/GenBank/DDBJ databases">
        <title>Caproicibacterium argilliputei sp. nov, a novel caproic acid producing anaerobic bacterium isolated from pit mud.</title>
        <authorList>
            <person name="Xia S."/>
        </authorList>
    </citation>
    <scope>NUCLEOTIDE SEQUENCE [LARGE SCALE GENOMIC DNA]</scope>
    <source>
        <strain evidence="4 5">ZCY20-5</strain>
    </source>
</reference>
<keyword evidence="3" id="KW-0472">Membrane</keyword>
<feature type="active site" description="Proton donor/acceptor" evidence="2">
    <location>
        <position position="140"/>
    </location>
</feature>
<evidence type="ECO:0000256" key="1">
    <source>
        <dbReference type="ARBA" id="ARBA00022801"/>
    </source>
</evidence>
<reference evidence="5" key="3">
    <citation type="submission" date="2024-06" db="EMBL/GenBank/DDBJ databases">
        <authorList>
            <person name="Zeng C."/>
        </authorList>
    </citation>
    <scope>NUCLEOTIDE SEQUENCE [LARGE SCALE GENOMIC DNA]</scope>
    <source>
        <strain evidence="5">ZCY20-5</strain>
    </source>
</reference>
<dbReference type="RefSeq" id="WP_275845246.1">
    <property type="nucleotide sequence ID" value="NZ_CP135996.1"/>
</dbReference>
<dbReference type="EC" id="3.4.22.71" evidence="4"/>
<dbReference type="EMBL" id="CP135996">
    <property type="protein sequence ID" value="WOC31426.1"/>
    <property type="molecule type" value="Genomic_DNA"/>
</dbReference>
<dbReference type="SUPFAM" id="SSF63817">
    <property type="entry name" value="Sortase"/>
    <property type="match status" value="1"/>
</dbReference>
<proteinExistence type="predicted"/>
<evidence type="ECO:0000256" key="3">
    <source>
        <dbReference type="SAM" id="Phobius"/>
    </source>
</evidence>
<dbReference type="Proteomes" id="UP001300604">
    <property type="component" value="Chromosome"/>
</dbReference>
<keyword evidence="1 4" id="KW-0378">Hydrolase</keyword>
<evidence type="ECO:0000256" key="2">
    <source>
        <dbReference type="PIRSR" id="PIRSR605754-1"/>
    </source>
</evidence>
<evidence type="ECO:0000313" key="4">
    <source>
        <dbReference type="EMBL" id="WOC31426.1"/>
    </source>
</evidence>
<keyword evidence="3" id="KW-1133">Transmembrane helix</keyword>
<dbReference type="Gene3D" id="2.40.260.10">
    <property type="entry name" value="Sortase"/>
    <property type="match status" value="1"/>
</dbReference>
<dbReference type="NCBIfam" id="TIGR03064">
    <property type="entry name" value="sortase_srtB"/>
    <property type="match status" value="1"/>
</dbReference>